<dbReference type="InterPro" id="IPR023213">
    <property type="entry name" value="CAT-like_dom_sf"/>
</dbReference>
<dbReference type="GO" id="GO:0016746">
    <property type="term" value="F:acyltransferase activity"/>
    <property type="evidence" value="ECO:0007669"/>
    <property type="project" value="UniProtKB-KW"/>
</dbReference>
<dbReference type="Proteomes" id="UP000292781">
    <property type="component" value="Unassembled WGS sequence"/>
</dbReference>
<keyword evidence="8" id="KW-1185">Reference proteome</keyword>
<proteinExistence type="inferred from homology"/>
<evidence type="ECO:0000256" key="3">
    <source>
        <dbReference type="ARBA" id="ARBA00022823"/>
    </source>
</evidence>
<feature type="domain" description="Lipoyl-binding" evidence="5">
    <location>
        <begin position="2"/>
        <end position="89"/>
    </location>
</feature>
<dbReference type="InterPro" id="IPR004167">
    <property type="entry name" value="PSBD"/>
</dbReference>
<dbReference type="PANTHER" id="PTHR23151">
    <property type="entry name" value="DIHYDROLIPOAMIDE ACETYL/SUCCINYL-TRANSFERASE-RELATED"/>
    <property type="match status" value="1"/>
</dbReference>
<dbReference type="EC" id="2.3.1.-" evidence="4"/>
<dbReference type="InterPro" id="IPR001078">
    <property type="entry name" value="2-oxoacid_DH_actylTfrase"/>
</dbReference>
<dbReference type="SUPFAM" id="SSF52777">
    <property type="entry name" value="CoA-dependent acyltransferases"/>
    <property type="match status" value="1"/>
</dbReference>
<name>A0A4Q9VEP0_9HYPH</name>
<reference evidence="7 8" key="1">
    <citation type="submission" date="2019-02" db="EMBL/GenBank/DDBJ databases">
        <title>Siculibacillus lacustris gen. nov., sp. nov., a new rosette-forming bacterium isolated from a freshwater crater lake (Lake St. Ana, Romania).</title>
        <authorList>
            <person name="Felfoldi T."/>
            <person name="Marton Z."/>
            <person name="Szabo A."/>
            <person name="Mentes A."/>
            <person name="Boka K."/>
            <person name="Marialigeti K."/>
            <person name="Mathe I."/>
            <person name="Koncz M."/>
            <person name="Schumann P."/>
            <person name="Toth E."/>
        </authorList>
    </citation>
    <scope>NUCLEOTIDE SEQUENCE [LARGE SCALE GENOMIC DNA]</scope>
    <source>
        <strain evidence="7 8">SA-279</strain>
    </source>
</reference>
<accession>A0A4Q9VEP0</accession>
<dbReference type="SUPFAM" id="SSF51230">
    <property type="entry name" value="Single hybrid motif"/>
    <property type="match status" value="1"/>
</dbReference>
<evidence type="ECO:0000256" key="2">
    <source>
        <dbReference type="ARBA" id="ARBA00007317"/>
    </source>
</evidence>
<feature type="domain" description="Peripheral subunit-binding (PSBD)" evidence="6">
    <location>
        <begin position="123"/>
        <end position="160"/>
    </location>
</feature>
<dbReference type="GO" id="GO:0006086">
    <property type="term" value="P:pyruvate decarboxylation to acetyl-CoA"/>
    <property type="evidence" value="ECO:0007669"/>
    <property type="project" value="InterPro"/>
</dbReference>
<evidence type="ECO:0000259" key="5">
    <source>
        <dbReference type="PROSITE" id="PS50968"/>
    </source>
</evidence>
<keyword evidence="4" id="KW-0012">Acyltransferase</keyword>
<dbReference type="OrthoDB" id="9805770at2"/>
<dbReference type="InterPro" id="IPR045257">
    <property type="entry name" value="E2/Pdx1"/>
</dbReference>
<gene>
    <name evidence="7" type="ORF">EYW49_20680</name>
</gene>
<dbReference type="Pfam" id="PF02817">
    <property type="entry name" value="E3_binding"/>
    <property type="match status" value="1"/>
</dbReference>
<sequence length="429" mass="45029">MATEVILPRVDMGMTTGTISKWYVEAGATIEKGQPLFEIETDKAAMEIEAPATGRLSMPAACGVMQPVGQIVGWILAEGETSPPSAVVEAPVAKPAASLAGASAISPVAEAPAATPAPTAVLRATPLARRTAGLVGLDLSRVTGSGPRGRIVVGDVRAAADAAPVAAAPADGPVNRAVAAVAIGAPSEQIRGLYEPDDFEVTPHDTMRLTIARRLTESKQTVPHFYLTGTCTLDRLLALRAELNADADLVDGRPSFKLSVNDFIIKALAVALRKVPEANVTWTDEGLLRHRHSDIGVAVSVPGGLVTPVVRRAEIKSLRVISEEMKDLAARARARRLKPEDYRGGTSAISNLGMYGVEEFAAIINPPQATILAVGVAEERIVVRNHQPEVAMRMTVTLSTDHRAVDGAVGAELLAAFKAAIERPTSTLV</sequence>
<dbReference type="Gene3D" id="3.30.559.10">
    <property type="entry name" value="Chloramphenicol acetyltransferase-like domain"/>
    <property type="match status" value="1"/>
</dbReference>
<dbReference type="InterPro" id="IPR003016">
    <property type="entry name" value="2-oxoA_DH_lipoyl-BS"/>
</dbReference>
<dbReference type="GO" id="GO:0045254">
    <property type="term" value="C:pyruvate dehydrogenase complex"/>
    <property type="evidence" value="ECO:0007669"/>
    <property type="project" value="InterPro"/>
</dbReference>
<dbReference type="RefSeq" id="WP_131311533.1">
    <property type="nucleotide sequence ID" value="NZ_SJFN01000046.1"/>
</dbReference>
<evidence type="ECO:0000259" key="6">
    <source>
        <dbReference type="PROSITE" id="PS51826"/>
    </source>
</evidence>
<dbReference type="AlphaFoldDB" id="A0A4Q9VEP0"/>
<dbReference type="InterPro" id="IPR011053">
    <property type="entry name" value="Single_hybrid_motif"/>
</dbReference>
<keyword evidence="4" id="KW-0808">Transferase</keyword>
<organism evidence="7 8">
    <name type="scientific">Siculibacillus lacustris</name>
    <dbReference type="NCBI Taxonomy" id="1549641"/>
    <lineage>
        <taxon>Bacteria</taxon>
        <taxon>Pseudomonadati</taxon>
        <taxon>Pseudomonadota</taxon>
        <taxon>Alphaproteobacteria</taxon>
        <taxon>Hyphomicrobiales</taxon>
        <taxon>Ancalomicrobiaceae</taxon>
        <taxon>Siculibacillus</taxon>
    </lineage>
</organism>
<dbReference type="InterPro" id="IPR036625">
    <property type="entry name" value="E3-bd_dom_sf"/>
</dbReference>
<dbReference type="Pfam" id="PF00364">
    <property type="entry name" value="Biotin_lipoyl"/>
    <property type="match status" value="1"/>
</dbReference>
<evidence type="ECO:0000256" key="1">
    <source>
        <dbReference type="ARBA" id="ARBA00001938"/>
    </source>
</evidence>
<dbReference type="EMBL" id="SJFN01000046">
    <property type="protein sequence ID" value="TBW33274.1"/>
    <property type="molecule type" value="Genomic_DNA"/>
</dbReference>
<evidence type="ECO:0000313" key="8">
    <source>
        <dbReference type="Proteomes" id="UP000292781"/>
    </source>
</evidence>
<protein>
    <recommendedName>
        <fullName evidence="4">Dihydrolipoamide acetyltransferase component of pyruvate dehydrogenase complex</fullName>
        <ecNumber evidence="4">2.3.1.-</ecNumber>
    </recommendedName>
</protein>
<dbReference type="Pfam" id="PF00198">
    <property type="entry name" value="2-oxoacid_dh"/>
    <property type="match status" value="1"/>
</dbReference>
<dbReference type="CDD" id="cd06849">
    <property type="entry name" value="lipoyl_domain"/>
    <property type="match status" value="1"/>
</dbReference>
<dbReference type="Gene3D" id="4.10.320.10">
    <property type="entry name" value="E3-binding domain"/>
    <property type="match status" value="1"/>
</dbReference>
<dbReference type="PROSITE" id="PS00189">
    <property type="entry name" value="LIPOYL"/>
    <property type="match status" value="1"/>
</dbReference>
<evidence type="ECO:0000256" key="4">
    <source>
        <dbReference type="RuleBase" id="RU003423"/>
    </source>
</evidence>
<evidence type="ECO:0000313" key="7">
    <source>
        <dbReference type="EMBL" id="TBW33274.1"/>
    </source>
</evidence>
<dbReference type="InterPro" id="IPR000089">
    <property type="entry name" value="Biotin_lipoyl"/>
</dbReference>
<keyword evidence="3 4" id="KW-0450">Lipoyl</keyword>
<comment type="caution">
    <text evidence="7">The sequence shown here is derived from an EMBL/GenBank/DDBJ whole genome shotgun (WGS) entry which is preliminary data.</text>
</comment>
<dbReference type="PROSITE" id="PS50968">
    <property type="entry name" value="BIOTINYL_LIPOYL"/>
    <property type="match status" value="1"/>
</dbReference>
<comment type="cofactor">
    <cofactor evidence="1 4">
        <name>(R)-lipoate</name>
        <dbReference type="ChEBI" id="CHEBI:83088"/>
    </cofactor>
</comment>
<dbReference type="Gene3D" id="2.40.50.100">
    <property type="match status" value="1"/>
</dbReference>
<comment type="similarity">
    <text evidence="2 4">Belongs to the 2-oxoacid dehydrogenase family.</text>
</comment>
<dbReference type="PANTHER" id="PTHR23151:SF90">
    <property type="entry name" value="DIHYDROLIPOYLLYSINE-RESIDUE ACETYLTRANSFERASE COMPONENT OF PYRUVATE DEHYDROGENASE COMPLEX, MITOCHONDRIAL-RELATED"/>
    <property type="match status" value="1"/>
</dbReference>
<dbReference type="SUPFAM" id="SSF47005">
    <property type="entry name" value="Peripheral subunit-binding domain of 2-oxo acid dehydrogenase complex"/>
    <property type="match status" value="1"/>
</dbReference>
<dbReference type="PROSITE" id="PS51826">
    <property type="entry name" value="PSBD"/>
    <property type="match status" value="1"/>
</dbReference>